<organism evidence="6 7">
    <name type="scientific">Corynebacterium breve</name>
    <dbReference type="NCBI Taxonomy" id="3049799"/>
    <lineage>
        <taxon>Bacteria</taxon>
        <taxon>Bacillati</taxon>
        <taxon>Actinomycetota</taxon>
        <taxon>Actinomycetes</taxon>
        <taxon>Mycobacteriales</taxon>
        <taxon>Corynebacteriaceae</taxon>
        <taxon>Corynebacterium</taxon>
    </lineage>
</organism>
<evidence type="ECO:0000256" key="1">
    <source>
        <dbReference type="ARBA" id="ARBA00004141"/>
    </source>
</evidence>
<gene>
    <name evidence="6" type="ORF">QP027_04140</name>
</gene>
<feature type="transmembrane region" description="Helical" evidence="5">
    <location>
        <begin position="51"/>
        <end position="71"/>
    </location>
</feature>
<evidence type="ECO:0000256" key="3">
    <source>
        <dbReference type="ARBA" id="ARBA00022989"/>
    </source>
</evidence>
<evidence type="ECO:0000256" key="5">
    <source>
        <dbReference type="SAM" id="Phobius"/>
    </source>
</evidence>
<reference evidence="6 7" key="1">
    <citation type="submission" date="2023-05" db="EMBL/GenBank/DDBJ databases">
        <title>Corynebacterium suedekumii sp. nov. and Corynebacterium breve sp. nov. isolated from raw cow's milk.</title>
        <authorList>
            <person name="Baer M.K."/>
            <person name="Mehl L."/>
            <person name="Hellmuth R."/>
            <person name="Marke G."/>
            <person name="Lipski A."/>
        </authorList>
    </citation>
    <scope>NUCLEOTIDE SEQUENCE [LARGE SCALE GENOMIC DNA]</scope>
    <source>
        <strain evidence="6 7">R4</strain>
    </source>
</reference>
<dbReference type="RefSeq" id="WP_284826221.1">
    <property type="nucleotide sequence ID" value="NZ_CP126969.1"/>
</dbReference>
<dbReference type="CDD" id="cd16914">
    <property type="entry name" value="EcfT"/>
    <property type="match status" value="1"/>
</dbReference>
<evidence type="ECO:0000313" key="7">
    <source>
        <dbReference type="Proteomes" id="UP001225598"/>
    </source>
</evidence>
<evidence type="ECO:0000256" key="2">
    <source>
        <dbReference type="ARBA" id="ARBA00022692"/>
    </source>
</evidence>
<evidence type="ECO:0000256" key="4">
    <source>
        <dbReference type="ARBA" id="ARBA00023136"/>
    </source>
</evidence>
<dbReference type="Proteomes" id="UP001225598">
    <property type="component" value="Chromosome"/>
</dbReference>
<dbReference type="InterPro" id="IPR003339">
    <property type="entry name" value="ABC/ECF_trnsptr_transmembrane"/>
</dbReference>
<comment type="subcellular location">
    <subcellularLocation>
        <location evidence="1">Membrane</location>
        <topology evidence="1">Multi-pass membrane protein</topology>
    </subcellularLocation>
</comment>
<name>A0ABY8VIK7_9CORY</name>
<evidence type="ECO:0000313" key="6">
    <source>
        <dbReference type="EMBL" id="WIM68590.1"/>
    </source>
</evidence>
<feature type="transmembrane region" description="Helical" evidence="5">
    <location>
        <begin position="91"/>
        <end position="109"/>
    </location>
</feature>
<keyword evidence="3 5" id="KW-1133">Transmembrane helix</keyword>
<dbReference type="EMBL" id="CP126969">
    <property type="protein sequence ID" value="WIM68590.1"/>
    <property type="molecule type" value="Genomic_DNA"/>
</dbReference>
<proteinExistence type="predicted"/>
<keyword evidence="2 5" id="KW-0812">Transmembrane</keyword>
<keyword evidence="4 5" id="KW-0472">Membrane</keyword>
<keyword evidence="7" id="KW-1185">Reference proteome</keyword>
<feature type="transmembrane region" description="Helical" evidence="5">
    <location>
        <begin position="12"/>
        <end position="39"/>
    </location>
</feature>
<sequence>MRTVNPLTALSLGFTGWIVALGMNRPEVSACLVVVALIIGTARTRNFSVPASVLALSAPVAVSMLLVHAPFGKQRIAPLITADGVAQAGEMTLRFMALMSCLIAAMTFVKIPELVKAVQISPLGSRAAYIVGSSLQFLPQGKLTVTTARDANQLRGRRITMSSVVPAVVLPVITGLLTHGAARGQFLETTGYDVQGRRTVLRPAPDSTAQRFLRWTIPVVTLAVVIWI</sequence>
<accession>A0ABY8VIK7</accession>
<protein>
    <submittedName>
        <fullName evidence="6">Energy-coupling factor transporter transmembrane component T</fullName>
    </submittedName>
</protein>